<dbReference type="InterPro" id="IPR036812">
    <property type="entry name" value="NAD(P)_OxRdtase_dom_sf"/>
</dbReference>
<proteinExistence type="predicted"/>
<sequence>MTAPNTPANIAYGAVTVFSSVDEAQQTYDVLAKHKDGDSEKWIGELGLAGKYTTTTKAPTFQDKSNPGRTKETILSGAKESFKQLRVDKVAVYLLHSPDTLKINWKLFSGPALSRGPIREVLPKSRKSTASPRRKASSPQSTKASTPSSPETSSTSCSLSNTPSASRWYRRSIIGKIYNFAYNKPELLEYLKEYIQLSKETGLSQAEIAYRWVRFHAILDGARGDSIIVEASSPGQLEETLGFVERGPLSEDVVWKLQVMWESVKDVALHHDTMFNASSSLS</sequence>
<dbReference type="OrthoDB" id="2845141at2759"/>
<feature type="compositionally biased region" description="Low complexity" evidence="2">
    <location>
        <begin position="141"/>
        <end position="163"/>
    </location>
</feature>
<name>A0A5C3Q8B4_9AGAR</name>
<organism evidence="4 5">
    <name type="scientific">Pterulicium gracile</name>
    <dbReference type="NCBI Taxonomy" id="1884261"/>
    <lineage>
        <taxon>Eukaryota</taxon>
        <taxon>Fungi</taxon>
        <taxon>Dikarya</taxon>
        <taxon>Basidiomycota</taxon>
        <taxon>Agaricomycotina</taxon>
        <taxon>Agaricomycetes</taxon>
        <taxon>Agaricomycetidae</taxon>
        <taxon>Agaricales</taxon>
        <taxon>Pleurotineae</taxon>
        <taxon>Pterulaceae</taxon>
        <taxon>Pterulicium</taxon>
    </lineage>
</organism>
<reference evidence="4 5" key="1">
    <citation type="journal article" date="2019" name="Nat. Ecol. Evol.">
        <title>Megaphylogeny resolves global patterns of mushroom evolution.</title>
        <authorList>
            <person name="Varga T."/>
            <person name="Krizsan K."/>
            <person name="Foldi C."/>
            <person name="Dima B."/>
            <person name="Sanchez-Garcia M."/>
            <person name="Sanchez-Ramirez S."/>
            <person name="Szollosi G.J."/>
            <person name="Szarkandi J.G."/>
            <person name="Papp V."/>
            <person name="Albert L."/>
            <person name="Andreopoulos W."/>
            <person name="Angelini C."/>
            <person name="Antonin V."/>
            <person name="Barry K.W."/>
            <person name="Bougher N.L."/>
            <person name="Buchanan P."/>
            <person name="Buyck B."/>
            <person name="Bense V."/>
            <person name="Catcheside P."/>
            <person name="Chovatia M."/>
            <person name="Cooper J."/>
            <person name="Damon W."/>
            <person name="Desjardin D."/>
            <person name="Finy P."/>
            <person name="Geml J."/>
            <person name="Haridas S."/>
            <person name="Hughes K."/>
            <person name="Justo A."/>
            <person name="Karasinski D."/>
            <person name="Kautmanova I."/>
            <person name="Kiss B."/>
            <person name="Kocsube S."/>
            <person name="Kotiranta H."/>
            <person name="LaButti K.M."/>
            <person name="Lechner B.E."/>
            <person name="Liimatainen K."/>
            <person name="Lipzen A."/>
            <person name="Lukacs Z."/>
            <person name="Mihaltcheva S."/>
            <person name="Morgado L.N."/>
            <person name="Niskanen T."/>
            <person name="Noordeloos M.E."/>
            <person name="Ohm R.A."/>
            <person name="Ortiz-Santana B."/>
            <person name="Ovrebo C."/>
            <person name="Racz N."/>
            <person name="Riley R."/>
            <person name="Savchenko A."/>
            <person name="Shiryaev A."/>
            <person name="Soop K."/>
            <person name="Spirin V."/>
            <person name="Szebenyi C."/>
            <person name="Tomsovsky M."/>
            <person name="Tulloss R.E."/>
            <person name="Uehling J."/>
            <person name="Grigoriev I.V."/>
            <person name="Vagvolgyi C."/>
            <person name="Papp T."/>
            <person name="Martin F.M."/>
            <person name="Miettinen O."/>
            <person name="Hibbett D.S."/>
            <person name="Nagy L.G."/>
        </authorList>
    </citation>
    <scope>NUCLEOTIDE SEQUENCE [LARGE SCALE GENOMIC DNA]</scope>
    <source>
        <strain evidence="4 5">CBS 309.79</strain>
    </source>
</reference>
<dbReference type="STRING" id="1884261.A0A5C3Q8B4"/>
<gene>
    <name evidence="4" type="ORF">BDV98DRAFT_608285</name>
</gene>
<evidence type="ECO:0000256" key="2">
    <source>
        <dbReference type="SAM" id="MobiDB-lite"/>
    </source>
</evidence>
<dbReference type="InterPro" id="IPR050523">
    <property type="entry name" value="AKR_Detox_Biosynth"/>
</dbReference>
<dbReference type="AlphaFoldDB" id="A0A5C3Q8B4"/>
<dbReference type="SUPFAM" id="SSF51430">
    <property type="entry name" value="NAD(P)-linked oxidoreductase"/>
    <property type="match status" value="2"/>
</dbReference>
<evidence type="ECO:0000313" key="5">
    <source>
        <dbReference type="Proteomes" id="UP000305067"/>
    </source>
</evidence>
<dbReference type="PANTHER" id="PTHR43364:SF4">
    <property type="entry name" value="NAD(P)-LINKED OXIDOREDUCTASE SUPERFAMILY PROTEIN"/>
    <property type="match status" value="1"/>
</dbReference>
<dbReference type="PANTHER" id="PTHR43364">
    <property type="entry name" value="NADH-SPECIFIC METHYLGLYOXAL REDUCTASE-RELATED"/>
    <property type="match status" value="1"/>
</dbReference>
<dbReference type="EMBL" id="ML178860">
    <property type="protein sequence ID" value="TFK96448.1"/>
    <property type="molecule type" value="Genomic_DNA"/>
</dbReference>
<keyword evidence="5" id="KW-1185">Reference proteome</keyword>
<dbReference type="Gene3D" id="3.20.20.100">
    <property type="entry name" value="NADP-dependent oxidoreductase domain"/>
    <property type="match status" value="2"/>
</dbReference>
<dbReference type="Proteomes" id="UP000305067">
    <property type="component" value="Unassembled WGS sequence"/>
</dbReference>
<protein>
    <recommendedName>
        <fullName evidence="3">NADP-dependent oxidoreductase domain-containing protein</fullName>
    </recommendedName>
</protein>
<feature type="domain" description="NADP-dependent oxidoreductase" evidence="3">
    <location>
        <begin position="170"/>
        <end position="258"/>
    </location>
</feature>
<feature type="region of interest" description="Disordered" evidence="2">
    <location>
        <begin position="119"/>
        <end position="163"/>
    </location>
</feature>
<feature type="compositionally biased region" description="Basic residues" evidence="2">
    <location>
        <begin position="124"/>
        <end position="136"/>
    </location>
</feature>
<dbReference type="Pfam" id="PF00248">
    <property type="entry name" value="Aldo_ket_red"/>
    <property type="match status" value="1"/>
</dbReference>
<dbReference type="GO" id="GO:0016491">
    <property type="term" value="F:oxidoreductase activity"/>
    <property type="evidence" value="ECO:0007669"/>
    <property type="project" value="UniProtKB-KW"/>
</dbReference>
<dbReference type="InterPro" id="IPR023210">
    <property type="entry name" value="NADP_OxRdtase_dom"/>
</dbReference>
<evidence type="ECO:0000256" key="1">
    <source>
        <dbReference type="ARBA" id="ARBA00023002"/>
    </source>
</evidence>
<evidence type="ECO:0000259" key="3">
    <source>
        <dbReference type="Pfam" id="PF00248"/>
    </source>
</evidence>
<keyword evidence="1" id="KW-0560">Oxidoreductase</keyword>
<accession>A0A5C3Q8B4</accession>
<evidence type="ECO:0000313" key="4">
    <source>
        <dbReference type="EMBL" id="TFK96448.1"/>
    </source>
</evidence>